<keyword evidence="7" id="KW-1185">Reference proteome</keyword>
<protein>
    <recommendedName>
        <fullName evidence="5">SWIM-type domain-containing protein</fullName>
    </recommendedName>
</protein>
<keyword evidence="3" id="KW-0862">Zinc</keyword>
<keyword evidence="2 4" id="KW-0863">Zinc-finger</keyword>
<evidence type="ECO:0000313" key="6">
    <source>
        <dbReference type="EMBL" id="KAJ3667555.1"/>
    </source>
</evidence>
<evidence type="ECO:0000256" key="2">
    <source>
        <dbReference type="ARBA" id="ARBA00022771"/>
    </source>
</evidence>
<evidence type="ECO:0000256" key="4">
    <source>
        <dbReference type="PROSITE-ProRule" id="PRU00325"/>
    </source>
</evidence>
<dbReference type="InterPro" id="IPR007527">
    <property type="entry name" value="Znf_SWIM"/>
</dbReference>
<evidence type="ECO:0000256" key="1">
    <source>
        <dbReference type="ARBA" id="ARBA00022723"/>
    </source>
</evidence>
<dbReference type="PANTHER" id="PTHR31973">
    <property type="entry name" value="POLYPROTEIN, PUTATIVE-RELATED"/>
    <property type="match status" value="1"/>
</dbReference>
<feature type="domain" description="SWIM-type" evidence="5">
    <location>
        <begin position="252"/>
        <end position="284"/>
    </location>
</feature>
<dbReference type="EMBL" id="JAMRDG010001496">
    <property type="protein sequence ID" value="KAJ3667555.1"/>
    <property type="molecule type" value="Genomic_DNA"/>
</dbReference>
<accession>A0AAD5W689</accession>
<dbReference type="GO" id="GO:0008270">
    <property type="term" value="F:zinc ion binding"/>
    <property type="evidence" value="ECO:0007669"/>
    <property type="project" value="UniProtKB-KW"/>
</dbReference>
<evidence type="ECO:0000313" key="7">
    <source>
        <dbReference type="Proteomes" id="UP001210211"/>
    </source>
</evidence>
<dbReference type="InterPro" id="IPR018289">
    <property type="entry name" value="MULE_transposase_dom"/>
</dbReference>
<name>A0AAD5W689_9POAL</name>
<dbReference type="Pfam" id="PF04434">
    <property type="entry name" value="SWIM"/>
    <property type="match status" value="1"/>
</dbReference>
<reference evidence="6 7" key="1">
    <citation type="journal article" date="2022" name="Cell">
        <title>Repeat-based holocentromeres influence genome architecture and karyotype evolution.</title>
        <authorList>
            <person name="Hofstatter P.G."/>
            <person name="Thangavel G."/>
            <person name="Lux T."/>
            <person name="Neumann P."/>
            <person name="Vondrak T."/>
            <person name="Novak P."/>
            <person name="Zhang M."/>
            <person name="Costa L."/>
            <person name="Castellani M."/>
            <person name="Scott A."/>
            <person name="Toegelov H."/>
            <person name="Fuchs J."/>
            <person name="Mata-Sucre Y."/>
            <person name="Dias Y."/>
            <person name="Vanzela A.L.L."/>
            <person name="Huettel B."/>
            <person name="Almeida C.C.S."/>
            <person name="Simkova H."/>
            <person name="Souza G."/>
            <person name="Pedrosa-Harand A."/>
            <person name="Macas J."/>
            <person name="Mayer K.F.X."/>
            <person name="Houben A."/>
            <person name="Marques A."/>
        </authorList>
    </citation>
    <scope>NUCLEOTIDE SEQUENCE [LARGE SCALE GENOMIC DNA]</scope>
    <source>
        <strain evidence="6">RhyTen1mFocal</strain>
    </source>
</reference>
<keyword evidence="1" id="KW-0479">Metal-binding</keyword>
<dbReference type="Proteomes" id="UP001210211">
    <property type="component" value="Unassembled WGS sequence"/>
</dbReference>
<dbReference type="InterPro" id="IPR006564">
    <property type="entry name" value="Znf_PMZ"/>
</dbReference>
<evidence type="ECO:0000259" key="5">
    <source>
        <dbReference type="PROSITE" id="PS50966"/>
    </source>
</evidence>
<gene>
    <name evidence="6" type="ORF">LUZ61_023109</name>
</gene>
<dbReference type="PANTHER" id="PTHR31973:SF187">
    <property type="entry name" value="MUTATOR TRANSPOSASE MUDRA PROTEIN"/>
    <property type="match status" value="1"/>
</dbReference>
<sequence length="342" mass="38238">MKCYRAKDKAINEVRGPDDDSYIKLPEYLHMLKLANPDTITFIKTQIDDDGVERFLYAFLSFGASIRGFRKLRHVVVFDVVDSENDESWTWFLQKLGTIIAGNPILTLISDRHSSIRAAKQIAFPMANHGACIVHIQRNVNAKFRSKGLAKLVGQAGFAFRVGSFKQIYAKITTANPDCAKYLEKIGMAHWTRAYFRGGSAQGKKKSLACRGSVTPEVEKVMNSSIDITKGSKINPISNWSCEIVGQFGHKHHVIFDQKVCTCAVFIQYKIPCGHALLAADHLGIPYASLCGVCYRKQTWIDTYAGEINPDGCPEDVDIPDDIKQLLLMPPKTRRPSGRPKE</sequence>
<comment type="caution">
    <text evidence="6">The sequence shown here is derived from an EMBL/GenBank/DDBJ whole genome shotgun (WGS) entry which is preliminary data.</text>
</comment>
<evidence type="ECO:0000256" key="3">
    <source>
        <dbReference type="ARBA" id="ARBA00022833"/>
    </source>
</evidence>
<proteinExistence type="predicted"/>
<dbReference type="SMART" id="SM00575">
    <property type="entry name" value="ZnF_PMZ"/>
    <property type="match status" value="1"/>
</dbReference>
<dbReference type="PROSITE" id="PS50966">
    <property type="entry name" value="ZF_SWIM"/>
    <property type="match status" value="1"/>
</dbReference>
<organism evidence="6 7">
    <name type="scientific">Rhynchospora tenuis</name>
    <dbReference type="NCBI Taxonomy" id="198213"/>
    <lineage>
        <taxon>Eukaryota</taxon>
        <taxon>Viridiplantae</taxon>
        <taxon>Streptophyta</taxon>
        <taxon>Embryophyta</taxon>
        <taxon>Tracheophyta</taxon>
        <taxon>Spermatophyta</taxon>
        <taxon>Magnoliopsida</taxon>
        <taxon>Liliopsida</taxon>
        <taxon>Poales</taxon>
        <taxon>Cyperaceae</taxon>
        <taxon>Cyperoideae</taxon>
        <taxon>Rhynchosporeae</taxon>
        <taxon>Rhynchospora</taxon>
    </lineage>
</organism>
<dbReference type="AlphaFoldDB" id="A0AAD5W689"/>
<dbReference type="Pfam" id="PF10551">
    <property type="entry name" value="MULE"/>
    <property type="match status" value="1"/>
</dbReference>